<name>A0A0A9ET37_ARUDO</name>
<accession>A0A0A9ET37</accession>
<reference evidence="1" key="2">
    <citation type="journal article" date="2015" name="Data Brief">
        <title>Shoot transcriptome of the giant reed, Arundo donax.</title>
        <authorList>
            <person name="Barrero R.A."/>
            <person name="Guerrero F.D."/>
            <person name="Moolhuijzen P."/>
            <person name="Goolsby J.A."/>
            <person name="Tidwell J."/>
            <person name="Bellgard S.E."/>
            <person name="Bellgard M.I."/>
        </authorList>
    </citation>
    <scope>NUCLEOTIDE SEQUENCE</scope>
    <source>
        <tissue evidence="1">Shoot tissue taken approximately 20 cm above the soil surface</tissue>
    </source>
</reference>
<dbReference type="AlphaFoldDB" id="A0A0A9ET37"/>
<protein>
    <submittedName>
        <fullName evidence="1">Uncharacterized protein</fullName>
    </submittedName>
</protein>
<sequence length="41" mass="4645">MWAQCHLQQLQSLSNRKEHGGGPESIHFQAAVDLFQVLILN</sequence>
<proteinExistence type="predicted"/>
<organism evidence="1">
    <name type="scientific">Arundo donax</name>
    <name type="common">Giant reed</name>
    <name type="synonym">Donax arundinaceus</name>
    <dbReference type="NCBI Taxonomy" id="35708"/>
    <lineage>
        <taxon>Eukaryota</taxon>
        <taxon>Viridiplantae</taxon>
        <taxon>Streptophyta</taxon>
        <taxon>Embryophyta</taxon>
        <taxon>Tracheophyta</taxon>
        <taxon>Spermatophyta</taxon>
        <taxon>Magnoliopsida</taxon>
        <taxon>Liliopsida</taxon>
        <taxon>Poales</taxon>
        <taxon>Poaceae</taxon>
        <taxon>PACMAD clade</taxon>
        <taxon>Arundinoideae</taxon>
        <taxon>Arundineae</taxon>
        <taxon>Arundo</taxon>
    </lineage>
</organism>
<reference evidence="1" key="1">
    <citation type="submission" date="2014-09" db="EMBL/GenBank/DDBJ databases">
        <authorList>
            <person name="Magalhaes I.L.F."/>
            <person name="Oliveira U."/>
            <person name="Santos F.R."/>
            <person name="Vidigal T.H.D.A."/>
            <person name="Brescovit A.D."/>
            <person name="Santos A.J."/>
        </authorList>
    </citation>
    <scope>NUCLEOTIDE SEQUENCE</scope>
    <source>
        <tissue evidence="1">Shoot tissue taken approximately 20 cm above the soil surface</tissue>
    </source>
</reference>
<evidence type="ECO:0000313" key="1">
    <source>
        <dbReference type="EMBL" id="JAE02139.1"/>
    </source>
</evidence>
<dbReference type="EMBL" id="GBRH01195757">
    <property type="protein sequence ID" value="JAE02139.1"/>
    <property type="molecule type" value="Transcribed_RNA"/>
</dbReference>